<organism evidence="6">
    <name type="scientific">uncultured Desulfobacterium sp</name>
    <dbReference type="NCBI Taxonomy" id="201089"/>
    <lineage>
        <taxon>Bacteria</taxon>
        <taxon>Pseudomonadati</taxon>
        <taxon>Thermodesulfobacteriota</taxon>
        <taxon>Desulfobacteria</taxon>
        <taxon>Desulfobacterales</taxon>
        <taxon>Desulfobacteriaceae</taxon>
        <taxon>Desulfobacterium</taxon>
        <taxon>environmental samples</taxon>
    </lineage>
</organism>
<feature type="transmembrane region" description="Helical" evidence="4">
    <location>
        <begin position="320"/>
        <end position="338"/>
    </location>
</feature>
<feature type="transmembrane region" description="Helical" evidence="4">
    <location>
        <begin position="6"/>
        <end position="30"/>
    </location>
</feature>
<name>A0A445MZS5_9BACT</name>
<dbReference type="EMBL" id="OJIN01000182">
    <property type="protein sequence ID" value="SPD74998.1"/>
    <property type="molecule type" value="Genomic_DNA"/>
</dbReference>
<keyword evidence="4" id="KW-0472">Membrane</keyword>
<accession>A0A445MZS5</accession>
<dbReference type="Pfam" id="PF00535">
    <property type="entry name" value="Glycos_transf_2"/>
    <property type="match status" value="1"/>
</dbReference>
<dbReference type="SUPFAM" id="SSF53448">
    <property type="entry name" value="Nucleotide-diphospho-sugar transferases"/>
    <property type="match status" value="1"/>
</dbReference>
<gene>
    <name evidence="6" type="ORF">PITCH_A400033</name>
</gene>
<keyword evidence="2" id="KW-0328">Glycosyltransferase</keyword>
<protein>
    <submittedName>
        <fullName evidence="6">Putative Glycosyl transferase, family II</fullName>
    </submittedName>
</protein>
<dbReference type="PANTHER" id="PTHR43630:SF1">
    <property type="entry name" value="POLY-BETA-1,6-N-ACETYL-D-GLUCOSAMINE SYNTHASE"/>
    <property type="match status" value="1"/>
</dbReference>
<proteinExistence type="inferred from homology"/>
<feature type="transmembrane region" description="Helical" evidence="4">
    <location>
        <begin position="350"/>
        <end position="369"/>
    </location>
</feature>
<evidence type="ECO:0000259" key="5">
    <source>
        <dbReference type="Pfam" id="PF00535"/>
    </source>
</evidence>
<dbReference type="AlphaFoldDB" id="A0A445MZS5"/>
<keyword evidence="4" id="KW-0812">Transmembrane</keyword>
<keyword evidence="4" id="KW-1133">Transmembrane helix</keyword>
<reference evidence="6" key="1">
    <citation type="submission" date="2018-01" db="EMBL/GenBank/DDBJ databases">
        <authorList>
            <person name="Regsiter A."/>
            <person name="William W."/>
        </authorList>
    </citation>
    <scope>NUCLEOTIDE SEQUENCE</scope>
    <source>
        <strain evidence="6">TRIP AH-1</strain>
    </source>
</reference>
<evidence type="ECO:0000313" key="6">
    <source>
        <dbReference type="EMBL" id="SPD74998.1"/>
    </source>
</evidence>
<dbReference type="InterPro" id="IPR001173">
    <property type="entry name" value="Glyco_trans_2-like"/>
</dbReference>
<feature type="transmembrane region" description="Helical" evidence="4">
    <location>
        <begin position="296"/>
        <end position="313"/>
    </location>
</feature>
<dbReference type="CDD" id="cd06439">
    <property type="entry name" value="CESA_like_1"/>
    <property type="match status" value="1"/>
</dbReference>
<evidence type="ECO:0000256" key="2">
    <source>
        <dbReference type="ARBA" id="ARBA00022676"/>
    </source>
</evidence>
<feature type="domain" description="Glycosyltransferase 2-like" evidence="5">
    <location>
        <begin position="48"/>
        <end position="183"/>
    </location>
</feature>
<evidence type="ECO:0000256" key="1">
    <source>
        <dbReference type="ARBA" id="ARBA00006739"/>
    </source>
</evidence>
<keyword evidence="3 6" id="KW-0808">Transferase</keyword>
<dbReference type="PANTHER" id="PTHR43630">
    <property type="entry name" value="POLY-BETA-1,6-N-ACETYL-D-GLUCOSAMINE SYNTHASE"/>
    <property type="match status" value="1"/>
</dbReference>
<dbReference type="Gene3D" id="3.90.550.10">
    <property type="entry name" value="Spore Coat Polysaccharide Biosynthesis Protein SpsA, Chain A"/>
    <property type="match status" value="1"/>
</dbReference>
<dbReference type="InterPro" id="IPR029044">
    <property type="entry name" value="Nucleotide-diphossugar_trans"/>
</dbReference>
<evidence type="ECO:0000256" key="4">
    <source>
        <dbReference type="SAM" id="Phobius"/>
    </source>
</evidence>
<comment type="similarity">
    <text evidence="1">Belongs to the glycosyltransferase 2 family.</text>
</comment>
<evidence type="ECO:0000256" key="3">
    <source>
        <dbReference type="ARBA" id="ARBA00022679"/>
    </source>
</evidence>
<sequence length="382" mass="43380">MDILFIILYIITIGLCLSTYAFYPIIIWLIGKVAPLKVHKHEFVPTVSIIIPAYNEAKNILKKIHNTLELDYPNKKLEILIGSDGSKDETVELAKQIMDKRVRVFDFKENRGKTAVQNDLVREAKGEVLIFTDAASFLPLEAITKMVQNFADERVGCVAGRLRFIETDATLTTESQGLYWRYEIKIRGLESRIGRLIGVDGPLYAVRRDCYIPLENNIISDLISPLLVLKQGKKVILEPKALVDEAPTVRTGQEFKTRRRITLRGLVGIAAYIDLMNPLSHPLLAFQIFFHKVLRWIIGPVVIINGLACLALTERWFFKVYIAHYVLFFVAAAIGGILERFGIKISLLTIPYYFTLVNFAATAGVLDFLRKKQVISWTPVRK</sequence>
<dbReference type="GO" id="GO:0016757">
    <property type="term" value="F:glycosyltransferase activity"/>
    <property type="evidence" value="ECO:0007669"/>
    <property type="project" value="UniProtKB-KW"/>
</dbReference>